<evidence type="ECO:0000313" key="15">
    <source>
        <dbReference type="Ensembl" id="ENSAOCP00000066054.1"/>
    </source>
</evidence>
<dbReference type="InterPro" id="IPR018154">
    <property type="entry name" value="TLV/ENV_coat_polyprotein"/>
</dbReference>
<evidence type="ECO:0000256" key="3">
    <source>
        <dbReference type="ARBA" id="ARBA00004563"/>
    </source>
</evidence>
<keyword evidence="5" id="KW-0945">Host-virus interaction</keyword>
<keyword evidence="11" id="KW-1015">Disulfide bond</keyword>
<dbReference type="RefSeq" id="XP_054861139.1">
    <property type="nucleotide sequence ID" value="XM_055005164.1"/>
</dbReference>
<evidence type="ECO:0000256" key="10">
    <source>
        <dbReference type="ARBA" id="ARBA00023139"/>
    </source>
</evidence>
<evidence type="ECO:0000256" key="5">
    <source>
        <dbReference type="ARBA" id="ARBA00022581"/>
    </source>
</evidence>
<evidence type="ECO:0000313" key="16">
    <source>
        <dbReference type="Proteomes" id="UP001501940"/>
    </source>
</evidence>
<accession>A0AAQ5ZLR2</accession>
<dbReference type="RefSeq" id="XP_054861140.1">
    <property type="nucleotide sequence ID" value="XM_055005165.1"/>
</dbReference>
<sequence>MKDMRLRWYYLQWCINLMIFPFCIAKGDELEYVTKRSTPNMTDAAGLVQCNRETWYPTTSTGNATATIKICETSPKAHIRCAQVVADGGRVIYEKNSSFIAQYRLLAFKIGTAPLGDIFWTCEHNTSLLSYLSPNWEGICAPLMLTGQLSLITRKENQEYHRDKRSIDDSDKENDKGSWNWEWRNSGEVCISWDQIPYGVPEEQVGLSSGWIETGRALGSIPWYGQISNAQYIARNSRWVNLLWYNQQRFINFTITGLGLIKEQLHATSIMTLQNRFVIETLMAPDQGICDVIGEECCTVIPLHSGLSGNLTRVLEEMRRMRDEHVQNSNWNTQRVCGTGWESGVG</sequence>
<protein>
    <submittedName>
        <fullName evidence="15">Uncharacterized protein</fullName>
    </submittedName>
</protein>
<keyword evidence="13" id="KW-0449">Lipoprotein</keyword>
<dbReference type="Gene3D" id="1.10.287.210">
    <property type="match status" value="1"/>
</dbReference>
<keyword evidence="7" id="KW-1043">Host membrane</keyword>
<feature type="signal peptide" evidence="14">
    <location>
        <begin position="1"/>
        <end position="25"/>
    </location>
</feature>
<evidence type="ECO:0000256" key="8">
    <source>
        <dbReference type="ARBA" id="ARBA00022989"/>
    </source>
</evidence>
<dbReference type="GeneTree" id="ENSGT00530000064449"/>
<reference evidence="15 16" key="1">
    <citation type="submission" date="2022-01" db="EMBL/GenBank/DDBJ databases">
        <title>A chromosome-scale genome assembly of the false clownfish, Amphiprion ocellaris.</title>
        <authorList>
            <person name="Ryu T."/>
        </authorList>
    </citation>
    <scope>NUCLEOTIDE SEQUENCE [LARGE SCALE GENOMIC DNA]</scope>
</reference>
<keyword evidence="8" id="KW-1133">Transmembrane helix</keyword>
<evidence type="ECO:0000256" key="6">
    <source>
        <dbReference type="ARBA" id="ARBA00022692"/>
    </source>
</evidence>
<keyword evidence="4" id="KW-1032">Host cell membrane</keyword>
<comment type="subcellular location">
    <subcellularLocation>
        <location evidence="1">Host cell membrane</location>
        <topology evidence="1">Single-pass type I membrane protein</topology>
    </subcellularLocation>
    <subcellularLocation>
        <location evidence="2">Host endomembrane system</location>
        <topology evidence="2">Peripheral membrane protein</topology>
    </subcellularLocation>
    <subcellularLocation>
        <location evidence="3">Virion membrane</location>
        <topology evidence="3">Single-pass type I membrane protein</topology>
    </subcellularLocation>
</comment>
<dbReference type="Ensembl" id="ENSAOCT00000078723.1">
    <property type="protein sequence ID" value="ENSAOCP00000066054.1"/>
    <property type="gene ID" value="ENSAOCG00000031453.1"/>
</dbReference>
<evidence type="ECO:0000256" key="2">
    <source>
        <dbReference type="ARBA" id="ARBA00004531"/>
    </source>
</evidence>
<organism evidence="15 16">
    <name type="scientific">Amphiprion ocellaris</name>
    <name type="common">Clown anemonefish</name>
    <dbReference type="NCBI Taxonomy" id="80972"/>
    <lineage>
        <taxon>Eukaryota</taxon>
        <taxon>Metazoa</taxon>
        <taxon>Chordata</taxon>
        <taxon>Craniata</taxon>
        <taxon>Vertebrata</taxon>
        <taxon>Euteleostomi</taxon>
        <taxon>Actinopterygii</taxon>
        <taxon>Neopterygii</taxon>
        <taxon>Teleostei</taxon>
        <taxon>Neoteleostei</taxon>
        <taxon>Acanthomorphata</taxon>
        <taxon>Ovalentaria</taxon>
        <taxon>Pomacentridae</taxon>
        <taxon>Amphiprion</taxon>
    </lineage>
</organism>
<evidence type="ECO:0000256" key="7">
    <source>
        <dbReference type="ARBA" id="ARBA00022870"/>
    </source>
</evidence>
<name>A0AAQ5ZLR2_AMPOC</name>
<dbReference type="PANTHER" id="PTHR10424:SF81">
    <property type="entry name" value="ERVV2 PROTEIN"/>
    <property type="match status" value="1"/>
</dbReference>
<feature type="chain" id="PRO_5043467728" evidence="14">
    <location>
        <begin position="26"/>
        <end position="346"/>
    </location>
</feature>
<evidence type="ECO:0000256" key="14">
    <source>
        <dbReference type="SAM" id="SignalP"/>
    </source>
</evidence>
<keyword evidence="6" id="KW-0812">Transmembrane</keyword>
<dbReference type="AlphaFoldDB" id="A0AAQ5ZLR2"/>
<evidence type="ECO:0000256" key="11">
    <source>
        <dbReference type="ARBA" id="ARBA00023157"/>
    </source>
</evidence>
<keyword evidence="16" id="KW-1185">Reference proteome</keyword>
<evidence type="ECO:0000256" key="4">
    <source>
        <dbReference type="ARBA" id="ARBA00022511"/>
    </source>
</evidence>
<proteinExistence type="predicted"/>
<dbReference type="SUPFAM" id="SSF58069">
    <property type="entry name" value="Virus ectodomain"/>
    <property type="match status" value="1"/>
</dbReference>
<dbReference type="Proteomes" id="UP001501940">
    <property type="component" value="Chromosome 19"/>
</dbReference>
<evidence type="ECO:0000256" key="1">
    <source>
        <dbReference type="ARBA" id="ARBA00004402"/>
    </source>
</evidence>
<keyword evidence="14" id="KW-0732">Signal</keyword>
<keyword evidence="10" id="KW-0564">Palmitate</keyword>
<evidence type="ECO:0000256" key="12">
    <source>
        <dbReference type="ARBA" id="ARBA00023180"/>
    </source>
</evidence>
<reference evidence="15" key="3">
    <citation type="submission" date="2025-09" db="UniProtKB">
        <authorList>
            <consortium name="Ensembl"/>
        </authorList>
    </citation>
    <scope>IDENTIFICATION</scope>
</reference>
<keyword evidence="9" id="KW-0472">Membrane</keyword>
<reference evidence="15" key="2">
    <citation type="submission" date="2025-08" db="UniProtKB">
        <authorList>
            <consortium name="Ensembl"/>
        </authorList>
    </citation>
    <scope>IDENTIFICATION</scope>
</reference>
<dbReference type="PANTHER" id="PTHR10424">
    <property type="entry name" value="VIRAL ENVELOPE PROTEIN"/>
    <property type="match status" value="1"/>
</dbReference>
<evidence type="ECO:0000256" key="13">
    <source>
        <dbReference type="ARBA" id="ARBA00023288"/>
    </source>
</evidence>
<evidence type="ECO:0000256" key="9">
    <source>
        <dbReference type="ARBA" id="ARBA00023136"/>
    </source>
</evidence>
<dbReference type="GeneID" id="118470853"/>
<keyword evidence="12" id="KW-0325">Glycoprotein</keyword>